<accession>A0ABS2UQX2</accession>
<gene>
    <name evidence="1" type="ORF">JE024_13385</name>
</gene>
<name>A0ABS2UQX2_9ACTN</name>
<proteinExistence type="predicted"/>
<evidence type="ECO:0000313" key="2">
    <source>
        <dbReference type="Proteomes" id="UP000664109"/>
    </source>
</evidence>
<keyword evidence="2" id="KW-1185">Reference proteome</keyword>
<comment type="caution">
    <text evidence="1">The sequence shown here is derived from an EMBL/GenBank/DDBJ whole genome shotgun (WGS) entry which is preliminary data.</text>
</comment>
<evidence type="ECO:0000313" key="1">
    <source>
        <dbReference type="EMBL" id="MBM9619709.1"/>
    </source>
</evidence>
<sequence length="22" mass="2301">MEGDRPEAAVVIGFPSLDAARV</sequence>
<reference evidence="1 2" key="1">
    <citation type="journal article" date="2016" name="Arch. Microbiol.">
        <title>Streptomyces zhihengii sp. nov., isolated from rhizospheric soil of Psammosilene tunicoides.</title>
        <authorList>
            <person name="Huang M.J."/>
            <person name="Fei J.J."/>
            <person name="Salam N."/>
            <person name="Kim C.J."/>
            <person name="Hozzein W.N."/>
            <person name="Xiao M."/>
            <person name="Huang H.Q."/>
            <person name="Li W.J."/>
        </authorList>
    </citation>
    <scope>NUCLEOTIDE SEQUENCE [LARGE SCALE GENOMIC DNA]</scope>
    <source>
        <strain evidence="1 2">YIM T102</strain>
    </source>
</reference>
<protein>
    <submittedName>
        <fullName evidence="1">Uncharacterized protein</fullName>
    </submittedName>
</protein>
<organism evidence="1 2">
    <name type="scientific">Streptomyces zhihengii</name>
    <dbReference type="NCBI Taxonomy" id="1818004"/>
    <lineage>
        <taxon>Bacteria</taxon>
        <taxon>Bacillati</taxon>
        <taxon>Actinomycetota</taxon>
        <taxon>Actinomycetes</taxon>
        <taxon>Kitasatosporales</taxon>
        <taxon>Streptomycetaceae</taxon>
        <taxon>Streptomyces</taxon>
    </lineage>
</organism>
<dbReference type="Proteomes" id="UP000664109">
    <property type="component" value="Unassembled WGS sequence"/>
</dbReference>
<dbReference type="EMBL" id="JAFEJA010000001">
    <property type="protein sequence ID" value="MBM9619709.1"/>
    <property type="molecule type" value="Genomic_DNA"/>
</dbReference>